<evidence type="ECO:0000313" key="2">
    <source>
        <dbReference type="Proteomes" id="UP000449004"/>
    </source>
</evidence>
<comment type="caution">
    <text evidence="1">The sequence shown here is derived from an EMBL/GenBank/DDBJ whole genome shotgun (WGS) entry which is preliminary data.</text>
</comment>
<reference evidence="1 2" key="1">
    <citation type="submission" date="2019-10" db="EMBL/GenBank/DDBJ databases">
        <title>Halotolerant bacteria associated to Saharan-endemic halophytes Stipa tenacissima L. and Atriplex halimus L mitigate salt stress and promote growth of tomato plants.</title>
        <authorList>
            <person name="Dif G."/>
        </authorList>
    </citation>
    <scope>NUCLEOTIDE SEQUENCE [LARGE SCALE GENOMIC DNA]</scope>
    <source>
        <strain evidence="1 2">IS26</strain>
    </source>
</reference>
<protein>
    <submittedName>
        <fullName evidence="1">Uncharacterized protein</fullName>
    </submittedName>
</protein>
<proteinExistence type="predicted"/>
<gene>
    <name evidence="1" type="ORF">F9K92_18185</name>
</gene>
<name>A0A7V7YCS7_9GAMM</name>
<dbReference type="CDD" id="cd21060">
    <property type="entry name" value="CdiI_NC101"/>
    <property type="match status" value="1"/>
</dbReference>
<organism evidence="1 2">
    <name type="scientific">Stenotrophomonas rhizophila</name>
    <dbReference type="NCBI Taxonomy" id="216778"/>
    <lineage>
        <taxon>Bacteria</taxon>
        <taxon>Pseudomonadati</taxon>
        <taxon>Pseudomonadota</taxon>
        <taxon>Gammaproteobacteria</taxon>
        <taxon>Lysobacterales</taxon>
        <taxon>Lysobacteraceae</taxon>
        <taxon>Stenotrophomonas</taxon>
    </lineage>
</organism>
<sequence>MIEVFSEFEGELEEYRKVVGNLRRALIACELRISEIIASIGCLDYDATAAEFDELHSIQGVLATAKYKFEFPLGDRLDDFVYHMDRDDEYSRRYWHGRFVDGVSWPVD</sequence>
<dbReference type="AlphaFoldDB" id="A0A7V7YCS7"/>
<evidence type="ECO:0000313" key="1">
    <source>
        <dbReference type="EMBL" id="KAB7627709.1"/>
    </source>
</evidence>
<dbReference type="Proteomes" id="UP000449004">
    <property type="component" value="Unassembled WGS sequence"/>
</dbReference>
<dbReference type="InterPro" id="IPR049759">
    <property type="entry name" value="CdiI-like"/>
</dbReference>
<accession>A0A7V7YCS7</accession>
<dbReference type="EMBL" id="WELC01000041">
    <property type="protein sequence ID" value="KAB7627709.1"/>
    <property type="molecule type" value="Genomic_DNA"/>
</dbReference>
<dbReference type="RefSeq" id="WP_152154530.1">
    <property type="nucleotide sequence ID" value="NZ_WELC01000041.1"/>
</dbReference>